<proteinExistence type="predicted"/>
<sequence length="287" mass="31054">MPIALSTPDITDLPTVTAALRDWQRDDVPLQFHPGDLGWFHRFGAERTAAATRTWTSDGRIVAVGMADEPDLIRLTMAPDLLADRQLAEQLVADLSDPERGVLGEGEVFVEVPNGALVREVFRESGWQLDEEWTPLSHDLVDLPEPSLRIEVVGPELAGLRSELQRTSFTKSTFTQEGWQAMATGAPYQDARCLIGYDDSGTPVAAVTVWAAGPGKPGLIEPLGVHRDHRGHGHGRAISHAAGIALRDMGSSSMQVCTPSANVGAVATYHSAGFQQLPLRRDLARKA</sequence>
<evidence type="ECO:0000313" key="3">
    <source>
        <dbReference type="Proteomes" id="UP000559182"/>
    </source>
</evidence>
<dbReference type="Pfam" id="PF00583">
    <property type="entry name" value="Acetyltransf_1"/>
    <property type="match status" value="1"/>
</dbReference>
<dbReference type="Gene3D" id="3.40.630.30">
    <property type="match status" value="1"/>
</dbReference>
<dbReference type="InterPro" id="IPR016181">
    <property type="entry name" value="Acyl_CoA_acyltransferase"/>
</dbReference>
<dbReference type="PROSITE" id="PS51186">
    <property type="entry name" value="GNAT"/>
    <property type="match status" value="1"/>
</dbReference>
<organism evidence="2 3">
    <name type="scientific">Flexivirga oryzae</name>
    <dbReference type="NCBI Taxonomy" id="1794944"/>
    <lineage>
        <taxon>Bacteria</taxon>
        <taxon>Bacillati</taxon>
        <taxon>Actinomycetota</taxon>
        <taxon>Actinomycetes</taxon>
        <taxon>Micrococcales</taxon>
        <taxon>Dermacoccaceae</taxon>
        <taxon>Flexivirga</taxon>
    </lineage>
</organism>
<evidence type="ECO:0000313" key="2">
    <source>
        <dbReference type="EMBL" id="MBB2891683.1"/>
    </source>
</evidence>
<dbReference type="AlphaFoldDB" id="A0A839N6J1"/>
<dbReference type="CDD" id="cd04301">
    <property type="entry name" value="NAT_SF"/>
    <property type="match status" value="1"/>
</dbReference>
<keyword evidence="3" id="KW-1185">Reference proteome</keyword>
<dbReference type="RefSeq" id="WP_183319917.1">
    <property type="nucleotide sequence ID" value="NZ_JACHVQ010000001.1"/>
</dbReference>
<reference evidence="2 3" key="1">
    <citation type="submission" date="2020-08" db="EMBL/GenBank/DDBJ databases">
        <title>Sequencing the genomes of 1000 actinobacteria strains.</title>
        <authorList>
            <person name="Klenk H.-P."/>
        </authorList>
    </citation>
    <scope>NUCLEOTIDE SEQUENCE [LARGE SCALE GENOMIC DNA]</scope>
    <source>
        <strain evidence="2 3">DSM 105369</strain>
    </source>
</reference>
<dbReference type="InterPro" id="IPR000182">
    <property type="entry name" value="GNAT_dom"/>
</dbReference>
<dbReference type="Proteomes" id="UP000559182">
    <property type="component" value="Unassembled WGS sequence"/>
</dbReference>
<dbReference type="EMBL" id="JACHVQ010000001">
    <property type="protein sequence ID" value="MBB2891683.1"/>
    <property type="molecule type" value="Genomic_DNA"/>
</dbReference>
<accession>A0A839N6J1</accession>
<gene>
    <name evidence="2" type="ORF">FHU39_001667</name>
</gene>
<evidence type="ECO:0000259" key="1">
    <source>
        <dbReference type="PROSITE" id="PS51186"/>
    </source>
</evidence>
<feature type="domain" description="N-acetyltransferase" evidence="1">
    <location>
        <begin position="148"/>
        <end position="287"/>
    </location>
</feature>
<dbReference type="SUPFAM" id="SSF55729">
    <property type="entry name" value="Acyl-CoA N-acyltransferases (Nat)"/>
    <property type="match status" value="1"/>
</dbReference>
<name>A0A839N6J1_9MICO</name>
<protein>
    <submittedName>
        <fullName evidence="2">Ribosomal protein S18 acetylase RimI-like enzyme</fullName>
    </submittedName>
</protein>
<keyword evidence="2" id="KW-0689">Ribosomal protein</keyword>
<comment type="caution">
    <text evidence="2">The sequence shown here is derived from an EMBL/GenBank/DDBJ whole genome shotgun (WGS) entry which is preliminary data.</text>
</comment>
<keyword evidence="2" id="KW-0687">Ribonucleoprotein</keyword>
<dbReference type="GO" id="GO:0005840">
    <property type="term" value="C:ribosome"/>
    <property type="evidence" value="ECO:0007669"/>
    <property type="project" value="UniProtKB-KW"/>
</dbReference>
<dbReference type="GO" id="GO:0016747">
    <property type="term" value="F:acyltransferase activity, transferring groups other than amino-acyl groups"/>
    <property type="evidence" value="ECO:0007669"/>
    <property type="project" value="InterPro"/>
</dbReference>